<accession>A0ABT0J291</accession>
<evidence type="ECO:0000313" key="6">
    <source>
        <dbReference type="Proteomes" id="UP001651050"/>
    </source>
</evidence>
<dbReference type="Gene3D" id="1.20.1260.10">
    <property type="match status" value="1"/>
</dbReference>
<evidence type="ECO:0000259" key="4">
    <source>
        <dbReference type="Pfam" id="PF00210"/>
    </source>
</evidence>
<feature type="domain" description="Ferritin/DPS" evidence="4">
    <location>
        <begin position="24"/>
        <end position="162"/>
    </location>
</feature>
<dbReference type="InterPro" id="IPR002177">
    <property type="entry name" value="DPS_DNA-bd"/>
</dbReference>
<dbReference type="PANTHER" id="PTHR42932">
    <property type="entry name" value="GENERAL STRESS PROTEIN 20U"/>
    <property type="match status" value="1"/>
</dbReference>
<dbReference type="Proteomes" id="UP001651050">
    <property type="component" value="Unassembled WGS sequence"/>
</dbReference>
<dbReference type="RefSeq" id="WP_416343456.1">
    <property type="nucleotide sequence ID" value="NZ_JALQCY010000002.1"/>
</dbReference>
<reference evidence="5 6" key="1">
    <citation type="submission" date="2022-02" db="EMBL/GenBank/DDBJ databases">
        <title>The car tank lid bacteriome: a reservoir of bacteria with potential in bioremediation of fuel.</title>
        <authorList>
            <person name="Vidal-Verdu A."/>
            <person name="Gomez-Martinez D."/>
            <person name="Latorre-Perez A."/>
            <person name="Pereto J."/>
            <person name="Porcar M."/>
        </authorList>
    </citation>
    <scope>NUCLEOTIDE SEQUENCE [LARGE SCALE GENOMIC DNA]</scope>
    <source>
        <strain evidence="5 6">4D.3</strain>
    </source>
</reference>
<dbReference type="PRINTS" id="PR01346">
    <property type="entry name" value="HELNAPAPROT"/>
</dbReference>
<evidence type="ECO:0000256" key="1">
    <source>
        <dbReference type="ARBA" id="ARBA00009497"/>
    </source>
</evidence>
<dbReference type="InterPro" id="IPR012347">
    <property type="entry name" value="Ferritin-like"/>
</dbReference>
<evidence type="ECO:0000256" key="2">
    <source>
        <dbReference type="RuleBase" id="RU003875"/>
    </source>
</evidence>
<evidence type="ECO:0000256" key="3">
    <source>
        <dbReference type="SAM" id="MobiDB-lite"/>
    </source>
</evidence>
<dbReference type="CDD" id="cd01043">
    <property type="entry name" value="DPS"/>
    <property type="match status" value="1"/>
</dbReference>
<dbReference type="InterPro" id="IPR008331">
    <property type="entry name" value="Ferritin_DPS_dom"/>
</dbReference>
<evidence type="ECO:0000313" key="5">
    <source>
        <dbReference type="EMBL" id="MCK9793615.1"/>
    </source>
</evidence>
<dbReference type="EMBL" id="JALQCY010000002">
    <property type="protein sequence ID" value="MCK9793615.1"/>
    <property type="molecule type" value="Genomic_DNA"/>
</dbReference>
<comment type="similarity">
    <text evidence="1 2">Belongs to the Dps family.</text>
</comment>
<feature type="compositionally biased region" description="Low complexity" evidence="3">
    <location>
        <begin position="180"/>
        <end position="224"/>
    </location>
</feature>
<name>A0ABT0J291_9MICO</name>
<keyword evidence="6" id="KW-1185">Reference proteome</keyword>
<protein>
    <submittedName>
        <fullName evidence="5">DNA starvation/stationary phase protection protein</fullName>
    </submittedName>
</protein>
<dbReference type="Pfam" id="PF00210">
    <property type="entry name" value="Ferritin"/>
    <property type="match status" value="1"/>
</dbReference>
<comment type="caution">
    <text evidence="5">The sequence shown here is derived from an EMBL/GenBank/DDBJ whole genome shotgun (WGS) entry which is preliminary data.</text>
</comment>
<gene>
    <name evidence="5" type="ORF">M1843_07645</name>
</gene>
<dbReference type="PANTHER" id="PTHR42932:SF3">
    <property type="entry name" value="DNA PROTECTION DURING STARVATION PROTEIN"/>
    <property type="match status" value="1"/>
</dbReference>
<proteinExistence type="inferred from homology"/>
<feature type="region of interest" description="Disordered" evidence="3">
    <location>
        <begin position="171"/>
        <end position="224"/>
    </location>
</feature>
<dbReference type="InterPro" id="IPR009078">
    <property type="entry name" value="Ferritin-like_SF"/>
</dbReference>
<dbReference type="PROSITE" id="PS00818">
    <property type="entry name" value="DPS_1"/>
    <property type="match status" value="1"/>
</dbReference>
<dbReference type="SUPFAM" id="SSF47240">
    <property type="entry name" value="Ferritin-like"/>
    <property type="match status" value="1"/>
</dbReference>
<organism evidence="5 6">
    <name type="scientific">Isoptericola peretonis</name>
    <dbReference type="NCBI Taxonomy" id="2918523"/>
    <lineage>
        <taxon>Bacteria</taxon>
        <taxon>Bacillati</taxon>
        <taxon>Actinomycetota</taxon>
        <taxon>Actinomycetes</taxon>
        <taxon>Micrococcales</taxon>
        <taxon>Promicromonosporaceae</taxon>
        <taxon>Isoptericola</taxon>
    </lineage>
</organism>
<dbReference type="InterPro" id="IPR023188">
    <property type="entry name" value="DPS_DNA-bd_CS"/>
</dbReference>
<sequence>MADRNTPRYTVPSLTPEQGAEVAAILQERLNSLTDLHLTLKHVHWNVVGPHFIAVHEMIDPQVDAVRAMTDAIAERIATLGTSPVGTPGALVAARTWDDYGLRRAGAIEHLGALDEVYQGVISSHRKAAKDTEELDDVTNDLLIGHLHDLELFHWFVRAHLESAGGDLSTAGASTEKGAARQAGEAAARTTGSTGSTKSATKSAATSTAKSPAKAPARAAAKKK</sequence>